<dbReference type="EMBL" id="JALLAZ020000528">
    <property type="protein sequence ID" value="KAL3793078.1"/>
    <property type="molecule type" value="Genomic_DNA"/>
</dbReference>
<dbReference type="AlphaFoldDB" id="A0ABD3PYH2"/>
<comment type="caution">
    <text evidence="3">The sequence shown here is derived from an EMBL/GenBank/DDBJ whole genome shotgun (WGS) entry which is preliminary data.</text>
</comment>
<dbReference type="PANTHER" id="PTHR43601">
    <property type="entry name" value="THIOREDOXIN, MITOCHONDRIAL"/>
    <property type="match status" value="1"/>
</dbReference>
<dbReference type="Proteomes" id="UP001530315">
    <property type="component" value="Unassembled WGS sequence"/>
</dbReference>
<dbReference type="Pfam" id="PF00085">
    <property type="entry name" value="Thioredoxin"/>
    <property type="match status" value="1"/>
</dbReference>
<evidence type="ECO:0000313" key="4">
    <source>
        <dbReference type="Proteomes" id="UP001530315"/>
    </source>
</evidence>
<comment type="similarity">
    <text evidence="1">Belongs to the thioredoxin family.</text>
</comment>
<dbReference type="Gene3D" id="3.40.30.10">
    <property type="entry name" value="Glutaredoxin"/>
    <property type="match status" value="1"/>
</dbReference>
<evidence type="ECO:0000259" key="2">
    <source>
        <dbReference type="Pfam" id="PF00085"/>
    </source>
</evidence>
<dbReference type="PANTHER" id="PTHR43601:SF32">
    <property type="entry name" value="THIOREDOXIN-LIKE 2-2, CHLOROPLASTIC"/>
    <property type="match status" value="1"/>
</dbReference>
<dbReference type="InterPro" id="IPR013766">
    <property type="entry name" value="Thioredoxin_domain"/>
</dbReference>
<dbReference type="CDD" id="cd02961">
    <property type="entry name" value="PDI_a_family"/>
    <property type="match status" value="1"/>
</dbReference>
<name>A0ABD3PYH2_9STRA</name>
<sequence length="255" mass="28826">MRNLKAIETIIHPTLSSVYSSKTLPATFRMRLLAAVVFVFTAAQLGLGVQSFVSPTAPHHLQSLLYFSRGDEFGPIVFDINSPDDFREFVAADDRPAVIKVYADWCKTCKQFDIRYRKVASSWGERWDPSSAEETEFSNLVRFAQMEYGANEEMCKLLNATKVPYILIYKRDSGKLAGFACPPSKVQLLIDALHEHALPSSCDVDTSELELEQILSEGVELVQGFMPEIQEGSGYTYNELTFEEFCIVHTRQKRC</sequence>
<accession>A0ABD3PYH2</accession>
<evidence type="ECO:0000313" key="3">
    <source>
        <dbReference type="EMBL" id="KAL3793078.1"/>
    </source>
</evidence>
<keyword evidence="4" id="KW-1185">Reference proteome</keyword>
<dbReference type="InterPro" id="IPR036249">
    <property type="entry name" value="Thioredoxin-like_sf"/>
</dbReference>
<dbReference type="SUPFAM" id="SSF52833">
    <property type="entry name" value="Thioredoxin-like"/>
    <property type="match status" value="1"/>
</dbReference>
<reference evidence="3 4" key="1">
    <citation type="submission" date="2024-10" db="EMBL/GenBank/DDBJ databases">
        <title>Updated reference genomes for cyclostephanoid diatoms.</title>
        <authorList>
            <person name="Roberts W.R."/>
            <person name="Alverson A.J."/>
        </authorList>
    </citation>
    <scope>NUCLEOTIDE SEQUENCE [LARGE SCALE GENOMIC DNA]</scope>
    <source>
        <strain evidence="3 4">AJA276-08</strain>
    </source>
</reference>
<protein>
    <recommendedName>
        <fullName evidence="2">Thioredoxin domain-containing protein</fullName>
    </recommendedName>
</protein>
<gene>
    <name evidence="3" type="ORF">ACHAW5_002427</name>
</gene>
<evidence type="ECO:0000256" key="1">
    <source>
        <dbReference type="ARBA" id="ARBA00008987"/>
    </source>
</evidence>
<proteinExistence type="inferred from homology"/>
<feature type="domain" description="Thioredoxin" evidence="2">
    <location>
        <begin position="82"/>
        <end position="173"/>
    </location>
</feature>
<organism evidence="3 4">
    <name type="scientific">Stephanodiscus triporus</name>
    <dbReference type="NCBI Taxonomy" id="2934178"/>
    <lineage>
        <taxon>Eukaryota</taxon>
        <taxon>Sar</taxon>
        <taxon>Stramenopiles</taxon>
        <taxon>Ochrophyta</taxon>
        <taxon>Bacillariophyta</taxon>
        <taxon>Coscinodiscophyceae</taxon>
        <taxon>Thalassiosirophycidae</taxon>
        <taxon>Stephanodiscales</taxon>
        <taxon>Stephanodiscaceae</taxon>
        <taxon>Stephanodiscus</taxon>
    </lineage>
</organism>